<dbReference type="Gene3D" id="1.10.287.950">
    <property type="entry name" value="Methyl-accepting chemotaxis protein"/>
    <property type="match status" value="1"/>
</dbReference>
<evidence type="ECO:0000256" key="3">
    <source>
        <dbReference type="ARBA" id="ARBA00023136"/>
    </source>
</evidence>
<keyword evidence="7" id="KW-0812">Transmembrane</keyword>
<dbReference type="SMART" id="SM00283">
    <property type="entry name" value="MA"/>
    <property type="match status" value="1"/>
</dbReference>
<dbReference type="PRINTS" id="PR00260">
    <property type="entry name" value="CHEMTRNSDUCR"/>
</dbReference>
<feature type="transmembrane region" description="Helical" evidence="7">
    <location>
        <begin position="181"/>
        <end position="204"/>
    </location>
</feature>
<gene>
    <name evidence="10" type="ORF">CIG75_06230</name>
</gene>
<dbReference type="OrthoDB" id="369835at2"/>
<dbReference type="SMART" id="SM00304">
    <property type="entry name" value="HAMP"/>
    <property type="match status" value="1"/>
</dbReference>
<evidence type="ECO:0000256" key="5">
    <source>
        <dbReference type="ARBA" id="ARBA00029447"/>
    </source>
</evidence>
<dbReference type="GO" id="GO:0007165">
    <property type="term" value="P:signal transduction"/>
    <property type="evidence" value="ECO:0007669"/>
    <property type="project" value="UniProtKB-KW"/>
</dbReference>
<dbReference type="RefSeq" id="WP_094235856.1">
    <property type="nucleotide sequence ID" value="NZ_CP022657.1"/>
</dbReference>
<sequence>MKFLKWNHSIGRQISIAFVMPLILLTLVFLGVLYQTTMGIVNDHVITQFEERLKLNMTNLVNNVPEELVVAALHDQTKYQELLTKLNEFTKQNEGLQNAYVISKTNGKDVILALSNDDMYLAELPFTEEQNRTLEQNAQTVSEIYSDDWGIHKSLFAPYVKANSVVGIDMDASFVHNVKQYILILSIVFLVASIIVGGVIAFVVGKRLSRPIIALVSQTKRVAEGDLTTSMTNDRHDELGQLADSFEEMRRNLSGIINSLHQDSRVLETSSATLQLALTELSAGSQQVVTAISAEAQAADERSNHLETVTTMVHNVTDSVGMVDKQVSDMAVLSETAQSLSKQGNDQVQQIATQMNAIQTYGAETSAKLRQLDQRTKEISNVIGIIRTIASQINMLSLNATIEAARAGENGKGFAVVAQEIQKLANQTNDSVASIIESVQVINDETGTVIESNAKSSEEIEKGVALIMENGRLFEKIQTSVSSLASGVTNIVEHTEGIARSAASTLSAVQEVTAISIESAASQQEISATSQQQNSSIQQLDQMSAQIQAMAQELAILIKQFKVQS</sequence>
<evidence type="ECO:0000256" key="6">
    <source>
        <dbReference type="PROSITE-ProRule" id="PRU00284"/>
    </source>
</evidence>
<feature type="transmembrane region" description="Helical" evidence="7">
    <location>
        <begin position="12"/>
        <end position="34"/>
    </location>
</feature>
<evidence type="ECO:0000313" key="10">
    <source>
        <dbReference type="EMBL" id="ASS74606.1"/>
    </source>
</evidence>
<comment type="subcellular location">
    <subcellularLocation>
        <location evidence="1">Cell membrane</location>
    </subcellularLocation>
</comment>
<dbReference type="Pfam" id="PF00015">
    <property type="entry name" value="MCPsignal"/>
    <property type="match status" value="1"/>
</dbReference>
<dbReference type="Gene3D" id="6.10.340.10">
    <property type="match status" value="1"/>
</dbReference>
<feature type="domain" description="Methyl-accepting transducer" evidence="8">
    <location>
        <begin position="277"/>
        <end position="513"/>
    </location>
</feature>
<feature type="domain" description="HAMP" evidence="9">
    <location>
        <begin position="206"/>
        <end position="258"/>
    </location>
</feature>
<dbReference type="GO" id="GO:0004888">
    <property type="term" value="F:transmembrane signaling receptor activity"/>
    <property type="evidence" value="ECO:0007669"/>
    <property type="project" value="InterPro"/>
</dbReference>
<proteinExistence type="inferred from homology"/>
<dbReference type="InterPro" id="IPR004089">
    <property type="entry name" value="MCPsignal_dom"/>
</dbReference>
<dbReference type="EMBL" id="CP022657">
    <property type="protein sequence ID" value="ASS74606.1"/>
    <property type="molecule type" value="Genomic_DNA"/>
</dbReference>
<evidence type="ECO:0000256" key="2">
    <source>
        <dbReference type="ARBA" id="ARBA00022475"/>
    </source>
</evidence>
<protein>
    <recommendedName>
        <fullName evidence="12">Methyl-accepting chemotaxis protein</fullName>
    </recommendedName>
</protein>
<dbReference type="PROSITE" id="PS50885">
    <property type="entry name" value="HAMP"/>
    <property type="match status" value="1"/>
</dbReference>
<keyword evidence="4 6" id="KW-0807">Transducer</keyword>
<dbReference type="KEGG" id="tab:CIG75_06230"/>
<reference evidence="10 11" key="1">
    <citation type="journal article" date="2015" name="Int. J. Syst. Evol. Microbiol.">
        <title>Tumebacillus algifaecis sp. nov., isolated from decomposing algal scum.</title>
        <authorList>
            <person name="Wu Y.F."/>
            <person name="Zhang B."/>
            <person name="Xing P."/>
            <person name="Wu Q.L."/>
            <person name="Liu S.J."/>
        </authorList>
    </citation>
    <scope>NUCLEOTIDE SEQUENCE [LARGE SCALE GENOMIC DNA]</scope>
    <source>
        <strain evidence="10 11">THMBR28</strain>
    </source>
</reference>
<evidence type="ECO:0000313" key="11">
    <source>
        <dbReference type="Proteomes" id="UP000214688"/>
    </source>
</evidence>
<dbReference type="Pfam" id="PF00672">
    <property type="entry name" value="HAMP"/>
    <property type="match status" value="1"/>
</dbReference>
<dbReference type="CDD" id="cd06225">
    <property type="entry name" value="HAMP"/>
    <property type="match status" value="1"/>
</dbReference>
<keyword evidence="2" id="KW-1003">Cell membrane</keyword>
<dbReference type="PANTHER" id="PTHR32089">
    <property type="entry name" value="METHYL-ACCEPTING CHEMOTAXIS PROTEIN MCPB"/>
    <property type="match status" value="1"/>
</dbReference>
<evidence type="ECO:0000256" key="1">
    <source>
        <dbReference type="ARBA" id="ARBA00004236"/>
    </source>
</evidence>
<organism evidence="10 11">
    <name type="scientific">Tumebacillus algifaecis</name>
    <dbReference type="NCBI Taxonomy" id="1214604"/>
    <lineage>
        <taxon>Bacteria</taxon>
        <taxon>Bacillati</taxon>
        <taxon>Bacillota</taxon>
        <taxon>Bacilli</taxon>
        <taxon>Bacillales</taxon>
        <taxon>Alicyclobacillaceae</taxon>
        <taxon>Tumebacillus</taxon>
    </lineage>
</organism>
<keyword evidence="11" id="KW-1185">Reference proteome</keyword>
<keyword evidence="7" id="KW-1133">Transmembrane helix</keyword>
<evidence type="ECO:0000256" key="7">
    <source>
        <dbReference type="SAM" id="Phobius"/>
    </source>
</evidence>
<dbReference type="GO" id="GO:0006935">
    <property type="term" value="P:chemotaxis"/>
    <property type="evidence" value="ECO:0007669"/>
    <property type="project" value="InterPro"/>
</dbReference>
<dbReference type="PANTHER" id="PTHR32089:SF114">
    <property type="entry name" value="METHYL-ACCEPTING CHEMOTAXIS PROTEIN MCPB"/>
    <property type="match status" value="1"/>
</dbReference>
<evidence type="ECO:0000256" key="4">
    <source>
        <dbReference type="ARBA" id="ARBA00023224"/>
    </source>
</evidence>
<dbReference type="Proteomes" id="UP000214688">
    <property type="component" value="Chromosome"/>
</dbReference>
<dbReference type="InterPro" id="IPR004090">
    <property type="entry name" value="Chemotax_Me-accpt_rcpt"/>
</dbReference>
<evidence type="ECO:0008006" key="12">
    <source>
        <dbReference type="Google" id="ProtNLM"/>
    </source>
</evidence>
<dbReference type="GO" id="GO:0005886">
    <property type="term" value="C:plasma membrane"/>
    <property type="evidence" value="ECO:0007669"/>
    <property type="project" value="UniProtKB-SubCell"/>
</dbReference>
<dbReference type="AlphaFoldDB" id="A0A223CZV4"/>
<name>A0A223CZV4_9BACL</name>
<dbReference type="SUPFAM" id="SSF58104">
    <property type="entry name" value="Methyl-accepting chemotaxis protein (MCP) signaling domain"/>
    <property type="match status" value="1"/>
</dbReference>
<comment type="similarity">
    <text evidence="5">Belongs to the methyl-accepting chemotaxis (MCP) protein family.</text>
</comment>
<dbReference type="PROSITE" id="PS50111">
    <property type="entry name" value="CHEMOTAXIS_TRANSDUC_2"/>
    <property type="match status" value="1"/>
</dbReference>
<evidence type="ECO:0000259" key="9">
    <source>
        <dbReference type="PROSITE" id="PS50885"/>
    </source>
</evidence>
<dbReference type="InterPro" id="IPR003660">
    <property type="entry name" value="HAMP_dom"/>
</dbReference>
<keyword evidence="3 7" id="KW-0472">Membrane</keyword>
<evidence type="ECO:0000259" key="8">
    <source>
        <dbReference type="PROSITE" id="PS50111"/>
    </source>
</evidence>
<accession>A0A223CZV4</accession>